<evidence type="ECO:0000313" key="3">
    <source>
        <dbReference type="Proteomes" id="UP000813427"/>
    </source>
</evidence>
<dbReference type="AlphaFoldDB" id="A0A8K0S3M1"/>
<evidence type="ECO:0000313" key="2">
    <source>
        <dbReference type="EMBL" id="KAH7257020.1"/>
    </source>
</evidence>
<evidence type="ECO:0000256" key="1">
    <source>
        <dbReference type="SAM" id="Phobius"/>
    </source>
</evidence>
<feature type="transmembrane region" description="Helical" evidence="1">
    <location>
        <begin position="63"/>
        <end position="80"/>
    </location>
</feature>
<reference evidence="2" key="1">
    <citation type="journal article" date="2021" name="Nat. Commun.">
        <title>Genetic determinants of endophytism in the Arabidopsis root mycobiome.</title>
        <authorList>
            <person name="Mesny F."/>
            <person name="Miyauchi S."/>
            <person name="Thiergart T."/>
            <person name="Pickel B."/>
            <person name="Atanasova L."/>
            <person name="Karlsson M."/>
            <person name="Huettel B."/>
            <person name="Barry K.W."/>
            <person name="Haridas S."/>
            <person name="Chen C."/>
            <person name="Bauer D."/>
            <person name="Andreopoulos W."/>
            <person name="Pangilinan J."/>
            <person name="LaButti K."/>
            <person name="Riley R."/>
            <person name="Lipzen A."/>
            <person name="Clum A."/>
            <person name="Drula E."/>
            <person name="Henrissat B."/>
            <person name="Kohler A."/>
            <person name="Grigoriev I.V."/>
            <person name="Martin F.M."/>
            <person name="Hacquard S."/>
        </authorList>
    </citation>
    <scope>NUCLEOTIDE SEQUENCE</scope>
    <source>
        <strain evidence="2">MPI-SDFR-AT-0068</strain>
    </source>
</reference>
<protein>
    <submittedName>
        <fullName evidence="2">Uncharacterized protein</fullName>
    </submittedName>
</protein>
<proteinExistence type="predicted"/>
<keyword evidence="1" id="KW-0472">Membrane</keyword>
<gene>
    <name evidence="2" type="ORF">BKA59DRAFT_95470</name>
</gene>
<comment type="caution">
    <text evidence="2">The sequence shown here is derived from an EMBL/GenBank/DDBJ whole genome shotgun (WGS) entry which is preliminary data.</text>
</comment>
<sequence>MDLQGAFLCHFYMSSELRKIGCGYLLFYKDHCCFTVIAFVFMFSTGARMAKNGLVTGPKKGGRQFVIYLFLFFFCTFIKVEKRRGE</sequence>
<name>A0A8K0S3M1_9HYPO</name>
<dbReference type="Proteomes" id="UP000813427">
    <property type="component" value="Unassembled WGS sequence"/>
</dbReference>
<keyword evidence="1" id="KW-1133">Transmembrane helix</keyword>
<keyword evidence="3" id="KW-1185">Reference proteome</keyword>
<accession>A0A8K0S3M1</accession>
<dbReference type="EMBL" id="JAGPXF010000002">
    <property type="protein sequence ID" value="KAH7257020.1"/>
    <property type="molecule type" value="Genomic_DNA"/>
</dbReference>
<feature type="transmembrane region" description="Helical" evidence="1">
    <location>
        <begin position="21"/>
        <end position="43"/>
    </location>
</feature>
<keyword evidence="1" id="KW-0812">Transmembrane</keyword>
<organism evidence="2 3">
    <name type="scientific">Fusarium tricinctum</name>
    <dbReference type="NCBI Taxonomy" id="61284"/>
    <lineage>
        <taxon>Eukaryota</taxon>
        <taxon>Fungi</taxon>
        <taxon>Dikarya</taxon>
        <taxon>Ascomycota</taxon>
        <taxon>Pezizomycotina</taxon>
        <taxon>Sordariomycetes</taxon>
        <taxon>Hypocreomycetidae</taxon>
        <taxon>Hypocreales</taxon>
        <taxon>Nectriaceae</taxon>
        <taxon>Fusarium</taxon>
        <taxon>Fusarium tricinctum species complex</taxon>
    </lineage>
</organism>